<organism evidence="1 2">
    <name type="scientific">Leptidea sinapis</name>
    <dbReference type="NCBI Taxonomy" id="189913"/>
    <lineage>
        <taxon>Eukaryota</taxon>
        <taxon>Metazoa</taxon>
        <taxon>Ecdysozoa</taxon>
        <taxon>Arthropoda</taxon>
        <taxon>Hexapoda</taxon>
        <taxon>Insecta</taxon>
        <taxon>Pterygota</taxon>
        <taxon>Neoptera</taxon>
        <taxon>Endopterygota</taxon>
        <taxon>Lepidoptera</taxon>
        <taxon>Glossata</taxon>
        <taxon>Ditrysia</taxon>
        <taxon>Papilionoidea</taxon>
        <taxon>Pieridae</taxon>
        <taxon>Dismorphiinae</taxon>
        <taxon>Leptidea</taxon>
    </lineage>
</organism>
<reference evidence="1 2" key="1">
    <citation type="submission" date="2017-07" db="EMBL/GenBank/DDBJ databases">
        <authorList>
            <person name="Talla V."/>
            <person name="Backstrom N."/>
        </authorList>
    </citation>
    <scope>NUCLEOTIDE SEQUENCE [LARGE SCALE GENOMIC DNA]</scope>
</reference>
<proteinExistence type="predicted"/>
<name>A0A5E4PU79_9NEOP</name>
<sequence length="159" mass="18352">MKQWMSVYVQIPKCDKPQGAWYRCSLFQFDRKETRLITISLDMSKPSSKEKKLRVRVELFNNCVAKTEPTGKAELEVKYLLNPNEVTVNSSTSNRNVTETDLQNENIHVIDVHESYTFNLYLKIGINDSKIECLVDIKPLAVIKVVSTISVLKKNLDYH</sequence>
<dbReference type="Proteomes" id="UP000324832">
    <property type="component" value="Unassembled WGS sequence"/>
</dbReference>
<evidence type="ECO:0000313" key="1">
    <source>
        <dbReference type="EMBL" id="VVC88834.1"/>
    </source>
</evidence>
<dbReference type="EMBL" id="FZQP02000404">
    <property type="protein sequence ID" value="VVC88834.1"/>
    <property type="molecule type" value="Genomic_DNA"/>
</dbReference>
<dbReference type="AlphaFoldDB" id="A0A5E4PU79"/>
<evidence type="ECO:0000313" key="2">
    <source>
        <dbReference type="Proteomes" id="UP000324832"/>
    </source>
</evidence>
<protein>
    <recommendedName>
        <fullName evidence="3">Integrin alpha-2 domain-containing protein</fullName>
    </recommendedName>
</protein>
<keyword evidence="2" id="KW-1185">Reference proteome</keyword>
<gene>
    <name evidence="1" type="ORF">LSINAPIS_LOCUS2104</name>
</gene>
<accession>A0A5E4PU79</accession>
<evidence type="ECO:0008006" key="3">
    <source>
        <dbReference type="Google" id="ProtNLM"/>
    </source>
</evidence>